<dbReference type="GeneID" id="103078769"/>
<evidence type="ECO:0000313" key="1">
    <source>
        <dbReference type="Proteomes" id="UP000265300"/>
    </source>
</evidence>
<name>A0A340XKD0_LIPVE</name>
<dbReference type="AlphaFoldDB" id="A0A340XKD0"/>
<dbReference type="InParanoid" id="A0A340XKD0"/>
<accession>A0A340XKD0</accession>
<reference evidence="2" key="1">
    <citation type="submission" date="2025-08" db="UniProtKB">
        <authorList>
            <consortium name="RefSeq"/>
        </authorList>
    </citation>
    <scope>IDENTIFICATION</scope>
</reference>
<sequence length="180" mass="20313">MTKWDLPQEYKEAATFDREHPNAPAPAFCPGHSLSYRDRVPLSPGFYIAPKMQYPIQQARYSQLGMLPLASWRDSPKKPVLSARNYMMFGHSRTIKISPPGRKFTLLRSPPEQVVKLHTAPCFWRGQVLGEDHRPSSSGSLMSGKETQCEKCSDIPSRSSPSLVSTSSRLPCHFFCRCRG</sequence>
<gene>
    <name evidence="2" type="primary">LOC103078769</name>
</gene>
<proteinExistence type="predicted"/>
<organism evidence="1 2">
    <name type="scientific">Lipotes vexillifer</name>
    <name type="common">Yangtze river dolphin</name>
    <dbReference type="NCBI Taxonomy" id="118797"/>
    <lineage>
        <taxon>Eukaryota</taxon>
        <taxon>Metazoa</taxon>
        <taxon>Chordata</taxon>
        <taxon>Craniata</taxon>
        <taxon>Vertebrata</taxon>
        <taxon>Euteleostomi</taxon>
        <taxon>Mammalia</taxon>
        <taxon>Eutheria</taxon>
        <taxon>Laurasiatheria</taxon>
        <taxon>Artiodactyla</taxon>
        <taxon>Whippomorpha</taxon>
        <taxon>Cetacea</taxon>
        <taxon>Odontoceti</taxon>
        <taxon>Lipotidae</taxon>
        <taxon>Lipotes</taxon>
    </lineage>
</organism>
<protein>
    <submittedName>
        <fullName evidence="2">Nuclear envelope pore membrane protein POM 121-like</fullName>
    </submittedName>
</protein>
<dbReference type="Proteomes" id="UP000265300">
    <property type="component" value="Unplaced"/>
</dbReference>
<dbReference type="RefSeq" id="XP_007459709.1">
    <property type="nucleotide sequence ID" value="XM_007459647.1"/>
</dbReference>
<keyword evidence="1" id="KW-1185">Reference proteome</keyword>
<dbReference type="KEGG" id="lve:103078769"/>
<dbReference type="STRING" id="118797.A0A340XKD0"/>
<dbReference type="OrthoDB" id="9685694at2759"/>
<evidence type="ECO:0000313" key="2">
    <source>
        <dbReference type="RefSeq" id="XP_007459709.1"/>
    </source>
</evidence>